<comment type="caution">
    <text evidence="1">The sequence shown here is derived from an EMBL/GenBank/DDBJ whole genome shotgun (WGS) entry which is preliminary data.</text>
</comment>
<organism evidence="1 2">
    <name type="scientific">Protea cynaroides</name>
    <dbReference type="NCBI Taxonomy" id="273540"/>
    <lineage>
        <taxon>Eukaryota</taxon>
        <taxon>Viridiplantae</taxon>
        <taxon>Streptophyta</taxon>
        <taxon>Embryophyta</taxon>
        <taxon>Tracheophyta</taxon>
        <taxon>Spermatophyta</taxon>
        <taxon>Magnoliopsida</taxon>
        <taxon>Proteales</taxon>
        <taxon>Proteaceae</taxon>
        <taxon>Protea</taxon>
    </lineage>
</organism>
<name>A0A9Q0H3R4_9MAGN</name>
<evidence type="ECO:0000313" key="1">
    <source>
        <dbReference type="EMBL" id="KAJ4958710.1"/>
    </source>
</evidence>
<gene>
    <name evidence="1" type="ORF">NE237_025821</name>
</gene>
<evidence type="ECO:0000313" key="2">
    <source>
        <dbReference type="Proteomes" id="UP001141806"/>
    </source>
</evidence>
<protein>
    <submittedName>
        <fullName evidence="1">Uncharacterized protein</fullName>
    </submittedName>
</protein>
<sequence length="127" mass="14900">MRKIRIQRNVYGKSVRFSIPIARIGTSKTSKSCTIYFLFTHTLNSHHSHHRWSFCKSKQQRGRLAATNRGDQREEQHHLLRVFTGRSSGITRFLTLKTLCSGDLCILFLYRPLRVPCQLFNHHFVTN</sequence>
<keyword evidence="2" id="KW-1185">Reference proteome</keyword>
<dbReference type="AlphaFoldDB" id="A0A9Q0H3R4"/>
<dbReference type="EMBL" id="JAMYWD010000010">
    <property type="protein sequence ID" value="KAJ4958710.1"/>
    <property type="molecule type" value="Genomic_DNA"/>
</dbReference>
<dbReference type="Proteomes" id="UP001141806">
    <property type="component" value="Unassembled WGS sequence"/>
</dbReference>
<reference evidence="1" key="1">
    <citation type="journal article" date="2023" name="Plant J.">
        <title>The genome of the king protea, Protea cynaroides.</title>
        <authorList>
            <person name="Chang J."/>
            <person name="Duong T.A."/>
            <person name="Schoeman C."/>
            <person name="Ma X."/>
            <person name="Roodt D."/>
            <person name="Barker N."/>
            <person name="Li Z."/>
            <person name="Van de Peer Y."/>
            <person name="Mizrachi E."/>
        </authorList>
    </citation>
    <scope>NUCLEOTIDE SEQUENCE</scope>
    <source>
        <tissue evidence="1">Young leaves</tissue>
    </source>
</reference>
<proteinExistence type="predicted"/>
<accession>A0A9Q0H3R4</accession>